<dbReference type="CDD" id="cd08349">
    <property type="entry name" value="BLMA_like"/>
    <property type="match status" value="1"/>
</dbReference>
<evidence type="ECO:0000256" key="3">
    <source>
        <dbReference type="ARBA" id="ARBA00023251"/>
    </source>
</evidence>
<dbReference type="PANTHER" id="PTHR21366">
    <property type="entry name" value="GLYOXALASE FAMILY PROTEIN"/>
    <property type="match status" value="1"/>
</dbReference>
<dbReference type="InterPro" id="IPR004360">
    <property type="entry name" value="Glyas_Fos-R_dOase_dom"/>
</dbReference>
<evidence type="ECO:0000313" key="5">
    <source>
        <dbReference type="EMBL" id="ATQ43909.1"/>
    </source>
</evidence>
<dbReference type="GO" id="GO:0046677">
    <property type="term" value="P:response to antibiotic"/>
    <property type="evidence" value="ECO:0007669"/>
    <property type="project" value="UniProtKB-KW"/>
</dbReference>
<keyword evidence="3" id="KW-0046">Antibiotic resistance</keyword>
<evidence type="ECO:0000256" key="1">
    <source>
        <dbReference type="ARBA" id="ARBA00011051"/>
    </source>
</evidence>
<dbReference type="InterPro" id="IPR050383">
    <property type="entry name" value="GlyoxalaseI/FosfomycinResist"/>
</dbReference>
<dbReference type="InterPro" id="IPR029068">
    <property type="entry name" value="Glyas_Bleomycin-R_OHBP_Dase"/>
</dbReference>
<organism evidence="5 6">
    <name type="scientific">Caulobacter mirabilis</name>
    <dbReference type="NCBI Taxonomy" id="69666"/>
    <lineage>
        <taxon>Bacteria</taxon>
        <taxon>Pseudomonadati</taxon>
        <taxon>Pseudomonadota</taxon>
        <taxon>Alphaproteobacteria</taxon>
        <taxon>Caulobacterales</taxon>
        <taxon>Caulobacteraceae</taxon>
        <taxon>Caulobacter</taxon>
    </lineage>
</organism>
<feature type="domain" description="VOC" evidence="4">
    <location>
        <begin position="2"/>
        <end position="133"/>
    </location>
</feature>
<gene>
    <name evidence="5" type="ORF">CSW64_16650</name>
</gene>
<dbReference type="RefSeq" id="WP_099623157.1">
    <property type="nucleotide sequence ID" value="NZ_CP024201.1"/>
</dbReference>
<dbReference type="AlphaFoldDB" id="A0A2D2B0Y9"/>
<dbReference type="EMBL" id="CP024201">
    <property type="protein sequence ID" value="ATQ43909.1"/>
    <property type="molecule type" value="Genomic_DNA"/>
</dbReference>
<keyword evidence="6" id="KW-1185">Reference proteome</keyword>
<comment type="similarity">
    <text evidence="1">Belongs to the bleomycin resistance protein family.</text>
</comment>
<dbReference type="PANTHER" id="PTHR21366:SF22">
    <property type="entry name" value="VOC DOMAIN-CONTAINING PROTEIN"/>
    <property type="match status" value="1"/>
</dbReference>
<dbReference type="Proteomes" id="UP000228945">
    <property type="component" value="Chromosome"/>
</dbReference>
<dbReference type="OrthoDB" id="9806868at2"/>
<dbReference type="Pfam" id="PF00903">
    <property type="entry name" value="Glyoxalase"/>
    <property type="match status" value="1"/>
</dbReference>
<dbReference type="KEGG" id="cmb:CSW64_16650"/>
<protein>
    <recommendedName>
        <fullName evidence="2">Bleomycin resistance protein</fullName>
    </recommendedName>
</protein>
<reference evidence="5 6" key="1">
    <citation type="submission" date="2017-10" db="EMBL/GenBank/DDBJ databases">
        <title>Genome sequence of Caulobacter mirabilis FWC38.</title>
        <authorList>
            <person name="Fiebig A."/>
            <person name="Crosson S."/>
        </authorList>
    </citation>
    <scope>NUCLEOTIDE SEQUENCE [LARGE SCALE GENOMIC DNA]</scope>
    <source>
        <strain evidence="5 6">FWC 38</strain>
    </source>
</reference>
<accession>A0A2D2B0Y9</accession>
<name>A0A2D2B0Y9_9CAUL</name>
<sequence>MHRDWAALVPELLCTDIARSVRFYCDLLGFRVRFERPEDRFAYLERGPVQLMLEQRDADSWEVAPMERPFGRGMNLQIEVDAVEPIHESLKAAGVPPFGGPQRSWYRDGDLHHGQVELLVQDPDGYLLRFVEIIMTEMSEPGAMLRVVGGRAD</sequence>
<dbReference type="InterPro" id="IPR037523">
    <property type="entry name" value="VOC_core"/>
</dbReference>
<evidence type="ECO:0000259" key="4">
    <source>
        <dbReference type="PROSITE" id="PS51819"/>
    </source>
</evidence>
<evidence type="ECO:0000313" key="6">
    <source>
        <dbReference type="Proteomes" id="UP000228945"/>
    </source>
</evidence>
<dbReference type="SUPFAM" id="SSF54593">
    <property type="entry name" value="Glyoxalase/Bleomycin resistance protein/Dihydroxybiphenyl dioxygenase"/>
    <property type="match status" value="1"/>
</dbReference>
<dbReference type="InterPro" id="IPR000335">
    <property type="entry name" value="Bleomycin-R"/>
</dbReference>
<proteinExistence type="inferred from homology"/>
<dbReference type="Gene3D" id="3.10.180.10">
    <property type="entry name" value="2,3-Dihydroxybiphenyl 1,2-Dioxygenase, domain 1"/>
    <property type="match status" value="1"/>
</dbReference>
<dbReference type="PROSITE" id="PS51819">
    <property type="entry name" value="VOC"/>
    <property type="match status" value="1"/>
</dbReference>
<evidence type="ECO:0000256" key="2">
    <source>
        <dbReference type="ARBA" id="ARBA00021572"/>
    </source>
</evidence>